<dbReference type="AlphaFoldDB" id="A0AAP0L7V2"/>
<evidence type="ECO:0000259" key="2">
    <source>
        <dbReference type="Pfam" id="PF01575"/>
    </source>
</evidence>
<dbReference type="Pfam" id="PF01575">
    <property type="entry name" value="MaoC_dehydratas"/>
    <property type="match status" value="1"/>
</dbReference>
<dbReference type="InterPro" id="IPR050965">
    <property type="entry name" value="UPF0336/Enoyl-CoA_hydratase"/>
</dbReference>
<evidence type="ECO:0000313" key="4">
    <source>
        <dbReference type="Proteomes" id="UP001419268"/>
    </source>
</evidence>
<reference evidence="3 4" key="1">
    <citation type="submission" date="2024-01" db="EMBL/GenBank/DDBJ databases">
        <title>Genome assemblies of Stephania.</title>
        <authorList>
            <person name="Yang L."/>
        </authorList>
    </citation>
    <scope>NUCLEOTIDE SEQUENCE [LARGE SCALE GENOMIC DNA]</scope>
    <source>
        <strain evidence="3">JXDWG</strain>
        <tissue evidence="3">Leaf</tissue>
    </source>
</reference>
<keyword evidence="4" id="KW-1185">Reference proteome</keyword>
<sequence length="214" mass="24265">MLSSSLRHSLLGFIDFFMAHRHSRENGLLRHRIEELTGSNKREEKGRQEDKGDTRCDDCEPFDSKPQILFSSSAPRILHIGDVLTSSKQFSDQDVLQFSNLTLDFNPLHFDPHITRQSGFRDRIVHGILVASLIPRTIAFHSAGAVYVSQSLQFKSTVYVGERVVAEVRPVQLRQNKDKYIAKFATKCFKDREVVVIDGEAVALLPNLEIIDGK</sequence>
<evidence type="ECO:0000256" key="1">
    <source>
        <dbReference type="SAM" id="MobiDB-lite"/>
    </source>
</evidence>
<feature type="region of interest" description="Disordered" evidence="1">
    <location>
        <begin position="39"/>
        <end position="58"/>
    </location>
</feature>
<dbReference type="EMBL" id="JBBNAG010000001">
    <property type="protein sequence ID" value="KAK9166183.1"/>
    <property type="molecule type" value="Genomic_DNA"/>
</dbReference>
<organism evidence="3 4">
    <name type="scientific">Stephania cephalantha</name>
    <dbReference type="NCBI Taxonomy" id="152367"/>
    <lineage>
        <taxon>Eukaryota</taxon>
        <taxon>Viridiplantae</taxon>
        <taxon>Streptophyta</taxon>
        <taxon>Embryophyta</taxon>
        <taxon>Tracheophyta</taxon>
        <taxon>Spermatophyta</taxon>
        <taxon>Magnoliopsida</taxon>
        <taxon>Ranunculales</taxon>
        <taxon>Menispermaceae</taxon>
        <taxon>Menispermoideae</taxon>
        <taxon>Cissampelideae</taxon>
        <taxon>Stephania</taxon>
    </lineage>
</organism>
<dbReference type="GO" id="GO:0019171">
    <property type="term" value="F:(3R)-hydroxyacyl-[acyl-carrier-protein] dehydratase activity"/>
    <property type="evidence" value="ECO:0007669"/>
    <property type="project" value="TreeGrafter"/>
</dbReference>
<comment type="caution">
    <text evidence="3">The sequence shown here is derived from an EMBL/GenBank/DDBJ whole genome shotgun (WGS) entry which is preliminary data.</text>
</comment>
<dbReference type="Proteomes" id="UP001419268">
    <property type="component" value="Unassembled WGS sequence"/>
</dbReference>
<dbReference type="CDD" id="cd03449">
    <property type="entry name" value="R_hydratase"/>
    <property type="match status" value="1"/>
</dbReference>
<dbReference type="PANTHER" id="PTHR43437">
    <property type="entry name" value="HYDROXYACYL-THIOESTER DEHYDRATASE TYPE 2, MITOCHONDRIAL-RELATED"/>
    <property type="match status" value="1"/>
</dbReference>
<dbReference type="GO" id="GO:0006633">
    <property type="term" value="P:fatty acid biosynthetic process"/>
    <property type="evidence" value="ECO:0007669"/>
    <property type="project" value="TreeGrafter"/>
</dbReference>
<accession>A0AAP0L7V2</accession>
<protein>
    <recommendedName>
        <fullName evidence="2">MaoC-like domain-containing protein</fullName>
    </recommendedName>
</protein>
<dbReference type="PANTHER" id="PTHR43437:SF3">
    <property type="entry name" value="HYDROXYACYL-THIOESTER DEHYDRATASE TYPE 2, MITOCHONDRIAL"/>
    <property type="match status" value="1"/>
</dbReference>
<dbReference type="InterPro" id="IPR002539">
    <property type="entry name" value="MaoC-like_dom"/>
</dbReference>
<feature type="domain" description="MaoC-like" evidence="2">
    <location>
        <begin position="87"/>
        <end position="177"/>
    </location>
</feature>
<dbReference type="Gene3D" id="3.10.129.10">
    <property type="entry name" value="Hotdog Thioesterase"/>
    <property type="match status" value="1"/>
</dbReference>
<proteinExistence type="predicted"/>
<dbReference type="GO" id="GO:0005739">
    <property type="term" value="C:mitochondrion"/>
    <property type="evidence" value="ECO:0007669"/>
    <property type="project" value="TreeGrafter"/>
</dbReference>
<dbReference type="InterPro" id="IPR029069">
    <property type="entry name" value="HotDog_dom_sf"/>
</dbReference>
<name>A0AAP0L7V2_9MAGN</name>
<gene>
    <name evidence="3" type="ORF">Scep_001374</name>
</gene>
<dbReference type="SUPFAM" id="SSF54637">
    <property type="entry name" value="Thioesterase/thiol ester dehydrase-isomerase"/>
    <property type="match status" value="1"/>
</dbReference>
<evidence type="ECO:0000313" key="3">
    <source>
        <dbReference type="EMBL" id="KAK9166183.1"/>
    </source>
</evidence>